<dbReference type="CDD" id="cd02440">
    <property type="entry name" value="AdoMet_MTases"/>
    <property type="match status" value="1"/>
</dbReference>
<dbReference type="GO" id="GO:0032259">
    <property type="term" value="P:methylation"/>
    <property type="evidence" value="ECO:0007669"/>
    <property type="project" value="UniProtKB-KW"/>
</dbReference>
<evidence type="ECO:0000313" key="5">
    <source>
        <dbReference type="EMBL" id="ACD21583.1"/>
    </source>
</evidence>
<dbReference type="Pfam" id="PF13708">
    <property type="entry name" value="DUF4942"/>
    <property type="match status" value="1"/>
</dbReference>
<dbReference type="KEGG" id="bpy:Bphyt_7298"/>
<dbReference type="SUPFAM" id="SSF53335">
    <property type="entry name" value="S-adenosyl-L-methionine-dependent methyltransferases"/>
    <property type="match status" value="1"/>
</dbReference>
<evidence type="ECO:0000259" key="3">
    <source>
        <dbReference type="Pfam" id="PF05175"/>
    </source>
</evidence>
<keyword evidence="5" id="KW-0614">Plasmid</keyword>
<protein>
    <submittedName>
        <fullName evidence="5">DNA restriction methylase</fullName>
    </submittedName>
</protein>
<evidence type="ECO:0000256" key="2">
    <source>
        <dbReference type="ARBA" id="ARBA00022691"/>
    </source>
</evidence>
<reference evidence="5 6" key="1">
    <citation type="journal article" date="2011" name="J. Bacteriol.">
        <title>Complete genome sequence of the plant growth-promoting endophyte Burkholderia phytofirmans strain PsJN.</title>
        <authorList>
            <person name="Weilharter A."/>
            <person name="Mitter B."/>
            <person name="Shin M.V."/>
            <person name="Chain P.S."/>
            <person name="Nowak J."/>
            <person name="Sessitsch A."/>
        </authorList>
    </citation>
    <scope>NUCLEOTIDE SEQUENCE [LARGE SCALE GENOMIC DNA]</scope>
    <source>
        <strain evidence="6">DSM 17436 / LMG 22146 / PsJN</strain>
        <plasmid evidence="5 6">pBPHYT01</plasmid>
    </source>
</reference>
<dbReference type="PRINTS" id="PR00507">
    <property type="entry name" value="N12N6MTFRASE"/>
</dbReference>
<dbReference type="AlphaFoldDB" id="B2TH34"/>
<dbReference type="Gene3D" id="3.40.50.150">
    <property type="entry name" value="Vaccinia Virus protein VP39"/>
    <property type="match status" value="1"/>
</dbReference>
<dbReference type="InterPro" id="IPR007848">
    <property type="entry name" value="Small_mtfrase_dom"/>
</dbReference>
<dbReference type="HOGENOM" id="CLU_510779_0_0_4"/>
<feature type="domain" description="Methyltransferase small" evidence="3">
    <location>
        <begin position="394"/>
        <end position="498"/>
    </location>
</feature>
<name>B2TH34_PARPJ</name>
<dbReference type="eggNOG" id="COG0827">
    <property type="taxonomic scope" value="Bacteria"/>
</dbReference>
<dbReference type="RefSeq" id="WP_012430956.1">
    <property type="nucleotide sequence ID" value="NC_010679.1"/>
</dbReference>
<dbReference type="EMBL" id="CP001054">
    <property type="protein sequence ID" value="ACD21583.1"/>
    <property type="molecule type" value="Genomic_DNA"/>
</dbReference>
<keyword evidence="2" id="KW-0949">S-adenosyl-L-methionine</keyword>
<organism evidence="5 6">
    <name type="scientific">Paraburkholderia phytofirmans (strain DSM 17436 / LMG 22146 / PsJN)</name>
    <name type="common">Burkholderia phytofirmans</name>
    <dbReference type="NCBI Taxonomy" id="398527"/>
    <lineage>
        <taxon>Bacteria</taxon>
        <taxon>Pseudomonadati</taxon>
        <taxon>Pseudomonadota</taxon>
        <taxon>Betaproteobacteria</taxon>
        <taxon>Burkholderiales</taxon>
        <taxon>Burkholderiaceae</taxon>
        <taxon>Paraburkholderia</taxon>
    </lineage>
</organism>
<gene>
    <name evidence="5" type="ordered locus">Bphyt_7298</name>
</gene>
<accession>B2TH34</accession>
<feature type="domain" description="DUF4942" evidence="4">
    <location>
        <begin position="82"/>
        <end position="263"/>
    </location>
</feature>
<geneLocation type="plasmid" evidence="5 6">
    <name>pBPHYT01</name>
</geneLocation>
<evidence type="ECO:0000313" key="6">
    <source>
        <dbReference type="Proteomes" id="UP000001739"/>
    </source>
</evidence>
<dbReference type="InterPro" id="IPR029063">
    <property type="entry name" value="SAM-dependent_MTases_sf"/>
</dbReference>
<sequence>MTEVFDAGESNQFFAPVTSDVFDSLLGQYNATRARIIELAEFATGNQYRSAMSCFIEGNAGDERFHRSLYVDKLFGVDGAIAALNATYWSKALALTDVREMMPQARRNEWDKSIRERTTPDFTEDAVRPTLIGLLNSRQQFLAEKVDGIFRGLSGEHVTNAPEGFGKRMIIARIRDCYGYVTESRAGLIHDLRCVIARFMGRDEPRRSVTSELLDECNYQTGKWVSADGGALRVRTYKNGNGHMEVHPDMAWRLNMILAHLYPAAIPTEFRQKPARRPKEFPAIVRPLPFAVLEILSRCLYRRRHAKGNEVSFEAEDLKSPHFAETRQALESVGGTMRDGNRYFMDFDYPPGLVLREIVATGCLPDRVSFQFHQTSEALASDAVDWADIADTDSVLEPSAGQGAIAALLPANRLQCVELSALHCAVLKARGLKVDQADFIQWATDAAAADRTFNVVVMNPPFADGRAQLHVEHAFRLLAPGGRLVAVLPASMRSKQFLPGVSVEWSRVYSQEFKTTDVSVTLMYVKRPAASAAVTDMQIESAELVSVL</sequence>
<keyword evidence="1 5" id="KW-0489">Methyltransferase</keyword>
<dbReference type="Proteomes" id="UP000001739">
    <property type="component" value="Plasmid pBPHYT01"/>
</dbReference>
<dbReference type="OrthoDB" id="32195at2"/>
<dbReference type="InterPro" id="IPR031339">
    <property type="entry name" value="DUF4942"/>
</dbReference>
<dbReference type="Pfam" id="PF05175">
    <property type="entry name" value="MTS"/>
    <property type="match status" value="1"/>
</dbReference>
<evidence type="ECO:0000259" key="4">
    <source>
        <dbReference type="Pfam" id="PF13708"/>
    </source>
</evidence>
<evidence type="ECO:0000256" key="1">
    <source>
        <dbReference type="ARBA" id="ARBA00022603"/>
    </source>
</evidence>
<keyword evidence="1 5" id="KW-0808">Transferase</keyword>
<dbReference type="GO" id="GO:0008168">
    <property type="term" value="F:methyltransferase activity"/>
    <property type="evidence" value="ECO:0007669"/>
    <property type="project" value="UniProtKB-KW"/>
</dbReference>
<proteinExistence type="predicted"/>